<evidence type="ECO:0000313" key="4">
    <source>
        <dbReference type="EMBL" id="KAJ8967919.1"/>
    </source>
</evidence>
<gene>
    <name evidence="4" type="ORF">NQ314_002578</name>
</gene>
<evidence type="ECO:0000256" key="1">
    <source>
        <dbReference type="ARBA" id="ARBA00004613"/>
    </source>
</evidence>
<dbReference type="PRINTS" id="PR00838">
    <property type="entry name" value="V5ALLERGEN"/>
</dbReference>
<dbReference type="Gene3D" id="3.40.33.10">
    <property type="entry name" value="CAP"/>
    <property type="match status" value="1"/>
</dbReference>
<comment type="caution">
    <text evidence="4">The sequence shown here is derived from an EMBL/GenBank/DDBJ whole genome shotgun (WGS) entry which is preliminary data.</text>
</comment>
<dbReference type="InterPro" id="IPR035940">
    <property type="entry name" value="CAP_sf"/>
</dbReference>
<dbReference type="GO" id="GO:0005576">
    <property type="term" value="C:extracellular region"/>
    <property type="evidence" value="ECO:0007669"/>
    <property type="project" value="UniProtKB-SubCell"/>
</dbReference>
<proteinExistence type="predicted"/>
<dbReference type="Proteomes" id="UP001162156">
    <property type="component" value="Unassembled WGS sequence"/>
</dbReference>
<accession>A0AAV8ZS86</accession>
<evidence type="ECO:0000259" key="3">
    <source>
        <dbReference type="SMART" id="SM00198"/>
    </source>
</evidence>
<dbReference type="PRINTS" id="PR00837">
    <property type="entry name" value="V5TPXLIKE"/>
</dbReference>
<dbReference type="CDD" id="cd05380">
    <property type="entry name" value="CAP_euk"/>
    <property type="match status" value="1"/>
</dbReference>
<keyword evidence="5" id="KW-1185">Reference proteome</keyword>
<dbReference type="InterPro" id="IPR001283">
    <property type="entry name" value="CRISP-related"/>
</dbReference>
<reference evidence="4" key="1">
    <citation type="journal article" date="2023" name="Insect Mol. Biol.">
        <title>Genome sequencing provides insights into the evolution of gene families encoding plant cell wall-degrading enzymes in longhorned beetles.</title>
        <authorList>
            <person name="Shin N.R."/>
            <person name="Okamura Y."/>
            <person name="Kirsch R."/>
            <person name="Pauchet Y."/>
        </authorList>
    </citation>
    <scope>NUCLEOTIDE SEQUENCE</scope>
    <source>
        <strain evidence="4">RBIC_L_NR</strain>
    </source>
</reference>
<evidence type="ECO:0000256" key="2">
    <source>
        <dbReference type="ARBA" id="ARBA00022525"/>
    </source>
</evidence>
<name>A0AAV8ZS86_9CUCU</name>
<keyword evidence="2" id="KW-0964">Secreted</keyword>
<dbReference type="SMART" id="SM00198">
    <property type="entry name" value="SCP"/>
    <property type="match status" value="1"/>
</dbReference>
<comment type="subcellular location">
    <subcellularLocation>
        <location evidence="1">Secreted</location>
    </subcellularLocation>
</comment>
<feature type="domain" description="SCP" evidence="3">
    <location>
        <begin position="18"/>
        <end position="192"/>
    </location>
</feature>
<evidence type="ECO:0000313" key="5">
    <source>
        <dbReference type="Proteomes" id="UP001162156"/>
    </source>
</evidence>
<dbReference type="EMBL" id="JANEYF010000795">
    <property type="protein sequence ID" value="KAJ8967919.1"/>
    <property type="molecule type" value="Genomic_DNA"/>
</dbReference>
<dbReference type="Pfam" id="PF00188">
    <property type="entry name" value="CAP"/>
    <property type="match status" value="1"/>
</dbReference>
<organism evidence="4 5">
    <name type="scientific">Rhamnusium bicolor</name>
    <dbReference type="NCBI Taxonomy" id="1586634"/>
    <lineage>
        <taxon>Eukaryota</taxon>
        <taxon>Metazoa</taxon>
        <taxon>Ecdysozoa</taxon>
        <taxon>Arthropoda</taxon>
        <taxon>Hexapoda</taxon>
        <taxon>Insecta</taxon>
        <taxon>Pterygota</taxon>
        <taxon>Neoptera</taxon>
        <taxon>Endopterygota</taxon>
        <taxon>Coleoptera</taxon>
        <taxon>Polyphaga</taxon>
        <taxon>Cucujiformia</taxon>
        <taxon>Chrysomeloidea</taxon>
        <taxon>Cerambycidae</taxon>
        <taxon>Lepturinae</taxon>
        <taxon>Rhagiini</taxon>
        <taxon>Rhamnusium</taxon>
    </lineage>
</organism>
<dbReference type="InterPro" id="IPR014044">
    <property type="entry name" value="CAP_dom"/>
</dbReference>
<dbReference type="InterPro" id="IPR002413">
    <property type="entry name" value="V5_allergen-like"/>
</dbReference>
<feature type="non-terminal residue" evidence="4">
    <location>
        <position position="1"/>
    </location>
</feature>
<dbReference type="AlphaFoldDB" id="A0AAV8ZS86"/>
<dbReference type="PANTHER" id="PTHR10334">
    <property type="entry name" value="CYSTEINE-RICH SECRETORY PROTEIN-RELATED"/>
    <property type="match status" value="1"/>
</dbReference>
<protein>
    <recommendedName>
        <fullName evidence="3">SCP domain-containing protein</fullName>
    </recommendedName>
</protein>
<dbReference type="SUPFAM" id="SSF55797">
    <property type="entry name" value="PR-1-like"/>
    <property type="match status" value="1"/>
</dbReference>
<sequence>NGPAQTCIDYKKVELTSGDKKYIVNIHNDIRNHVASGQESRGTLGSQPPAADMYMLQWDNELSEIAQRWADQCIQINETRQHDICKRTERFEVGQNILTAITTDIALPELSVLILNWYKQVVNVIPSDVDYFIGIRRGKFLIGQYTQLVWAETKYVGCGMALFKESNSTNEENDLYHHRLVCNYGPTGNIIGQMVYQRGAPCSKCPTGECDSVRTNLCRDLKKNKDYIKEIPFTKKGATTQTNISIFNDNTKLFNTKVNSSLCLNPDELNNMTNTNYTKCIIGIGSDKTNGTAFNSSTKTSTSSMKKKGKSLNYTPITSVSENTVQYNITVNKSAFQEVNKIEKIILLTTETNP</sequence>